<feature type="transmembrane region" description="Helical" evidence="2">
    <location>
        <begin position="192"/>
        <end position="209"/>
    </location>
</feature>
<feature type="compositionally biased region" description="Low complexity" evidence="1">
    <location>
        <begin position="21"/>
        <end position="38"/>
    </location>
</feature>
<feature type="transmembrane region" description="Helical" evidence="2">
    <location>
        <begin position="102"/>
        <end position="122"/>
    </location>
</feature>
<feature type="region of interest" description="Disordered" evidence="1">
    <location>
        <begin position="1"/>
        <end position="38"/>
    </location>
</feature>
<dbReference type="EMBL" id="BAAARK010000015">
    <property type="protein sequence ID" value="GAA2671142.1"/>
    <property type="molecule type" value="Genomic_DNA"/>
</dbReference>
<keyword evidence="2" id="KW-1133">Transmembrane helix</keyword>
<evidence type="ECO:0000313" key="3">
    <source>
        <dbReference type="EMBL" id="GAA2671142.1"/>
    </source>
</evidence>
<keyword evidence="2" id="KW-0812">Transmembrane</keyword>
<dbReference type="RefSeq" id="WP_344579178.1">
    <property type="nucleotide sequence ID" value="NZ_BAAARK010000015.1"/>
</dbReference>
<feature type="transmembrane region" description="Helical" evidence="2">
    <location>
        <begin position="166"/>
        <end position="186"/>
    </location>
</feature>
<evidence type="ECO:0000313" key="4">
    <source>
        <dbReference type="Proteomes" id="UP001500994"/>
    </source>
</evidence>
<evidence type="ECO:0000256" key="2">
    <source>
        <dbReference type="SAM" id="Phobius"/>
    </source>
</evidence>
<evidence type="ECO:0000256" key="1">
    <source>
        <dbReference type="SAM" id="MobiDB-lite"/>
    </source>
</evidence>
<accession>A0ABP6EM24</accession>
<feature type="transmembrane region" description="Helical" evidence="2">
    <location>
        <begin position="216"/>
        <end position="237"/>
    </location>
</feature>
<feature type="transmembrane region" description="Helical" evidence="2">
    <location>
        <begin position="128"/>
        <end position="146"/>
    </location>
</feature>
<protein>
    <submittedName>
        <fullName evidence="3">Membrane protein</fullName>
    </submittedName>
</protein>
<proteinExistence type="predicted"/>
<reference evidence="4" key="1">
    <citation type="journal article" date="2019" name="Int. J. Syst. Evol. Microbiol.">
        <title>The Global Catalogue of Microorganisms (GCM) 10K type strain sequencing project: providing services to taxonomists for standard genome sequencing and annotation.</title>
        <authorList>
            <consortium name="The Broad Institute Genomics Platform"/>
            <consortium name="The Broad Institute Genome Sequencing Center for Infectious Disease"/>
            <person name="Wu L."/>
            <person name="Ma J."/>
        </authorList>
    </citation>
    <scope>NUCLEOTIDE SEQUENCE [LARGE SCALE GENOMIC DNA]</scope>
    <source>
        <strain evidence="4">JCM 16374</strain>
    </source>
</reference>
<dbReference type="Pfam" id="PF03988">
    <property type="entry name" value="DUF347"/>
    <property type="match status" value="4"/>
</dbReference>
<feature type="transmembrane region" description="Helical" evidence="2">
    <location>
        <begin position="249"/>
        <end position="273"/>
    </location>
</feature>
<gene>
    <name evidence="3" type="ORF">GCM10009864_46790</name>
</gene>
<comment type="caution">
    <text evidence="3">The sequence shown here is derived from an EMBL/GenBank/DDBJ whole genome shotgun (WGS) entry which is preliminary data.</text>
</comment>
<dbReference type="Proteomes" id="UP001500994">
    <property type="component" value="Unassembled WGS sequence"/>
</dbReference>
<keyword evidence="4" id="KW-1185">Reference proteome</keyword>
<sequence>MTIGQPDGTAVAPPGPPEPAGAPAHTTAPGRRPGVPPGRSKVPEVAALFWLVKILTTGMGETASDYLGRTLGPIPAGALGFAAFVVALVAQFRATRYRAGTYWTAIVMVSVFGTMAADVVHVIAGVPYLVSTLAFAAALAVILFAWHATEGTLAIHSIRTRRREIFYWATVLATFALGTAVGDLTAGTLDLGYLPSALVFGALILVPALSGRFLGLNAVAAFWGAYVLTRPLGASFADWMGVSTARGGLGWGTGPVTLALTVPIVLLVGYLAVSGKDTPQEAADGA</sequence>
<feature type="transmembrane region" description="Helical" evidence="2">
    <location>
        <begin position="71"/>
        <end position="90"/>
    </location>
</feature>
<keyword evidence="2" id="KW-0472">Membrane</keyword>
<name>A0ABP6EM24_9ACTN</name>
<organism evidence="3 4">
    <name type="scientific">Streptomyces lunalinharesii</name>
    <dbReference type="NCBI Taxonomy" id="333384"/>
    <lineage>
        <taxon>Bacteria</taxon>
        <taxon>Bacillati</taxon>
        <taxon>Actinomycetota</taxon>
        <taxon>Actinomycetes</taxon>
        <taxon>Kitasatosporales</taxon>
        <taxon>Streptomycetaceae</taxon>
        <taxon>Streptomyces</taxon>
    </lineage>
</organism>
<dbReference type="InterPro" id="IPR007136">
    <property type="entry name" value="DUF347"/>
</dbReference>